<dbReference type="Gene3D" id="1.10.10.10">
    <property type="entry name" value="Winged helix-like DNA-binding domain superfamily/Winged helix DNA-binding domain"/>
    <property type="match status" value="1"/>
</dbReference>
<keyword evidence="1" id="KW-0805">Transcription regulation</keyword>
<dbReference type="PROSITE" id="PS01117">
    <property type="entry name" value="HTH_MARR_1"/>
    <property type="match status" value="1"/>
</dbReference>
<dbReference type="InterPro" id="IPR036390">
    <property type="entry name" value="WH_DNA-bd_sf"/>
</dbReference>
<dbReference type="NCBIfam" id="TIGR02337">
    <property type="entry name" value="HpaR"/>
    <property type="match status" value="1"/>
</dbReference>
<evidence type="ECO:0000256" key="2">
    <source>
        <dbReference type="ARBA" id="ARBA00023125"/>
    </source>
</evidence>
<evidence type="ECO:0000256" key="1">
    <source>
        <dbReference type="ARBA" id="ARBA00023015"/>
    </source>
</evidence>
<proteinExistence type="predicted"/>
<feature type="domain" description="HTH marR-type" evidence="4">
    <location>
        <begin position="19"/>
        <end position="154"/>
    </location>
</feature>
<dbReference type="InterPro" id="IPR036388">
    <property type="entry name" value="WH-like_DNA-bd_sf"/>
</dbReference>
<keyword evidence="6" id="KW-1185">Reference proteome</keyword>
<dbReference type="PRINTS" id="PR00598">
    <property type="entry name" value="HTHMARR"/>
</dbReference>
<dbReference type="Pfam" id="PF01047">
    <property type="entry name" value="MarR"/>
    <property type="match status" value="1"/>
</dbReference>
<evidence type="ECO:0000313" key="6">
    <source>
        <dbReference type="Proteomes" id="UP001499915"/>
    </source>
</evidence>
<dbReference type="InterPro" id="IPR023187">
    <property type="entry name" value="Tscrpt_reg_MarR-type_CS"/>
</dbReference>
<dbReference type="InterPro" id="IPR000835">
    <property type="entry name" value="HTH_MarR-typ"/>
</dbReference>
<dbReference type="SMART" id="SM00347">
    <property type="entry name" value="HTH_MARR"/>
    <property type="match status" value="1"/>
</dbReference>
<comment type="caution">
    <text evidence="5">The sequence shown here is derived from an EMBL/GenBank/DDBJ whole genome shotgun (WGS) entry which is preliminary data.</text>
</comment>
<evidence type="ECO:0000259" key="4">
    <source>
        <dbReference type="PROSITE" id="PS50995"/>
    </source>
</evidence>
<dbReference type="EMBL" id="BAAAET010000002">
    <property type="protein sequence ID" value="GAA0691310.1"/>
    <property type="molecule type" value="Genomic_DNA"/>
</dbReference>
<dbReference type="PANTHER" id="PTHR42756:SF1">
    <property type="entry name" value="TRANSCRIPTIONAL REPRESSOR OF EMRAB OPERON"/>
    <property type="match status" value="1"/>
</dbReference>
<dbReference type="PANTHER" id="PTHR42756">
    <property type="entry name" value="TRANSCRIPTIONAL REGULATOR, MARR"/>
    <property type="match status" value="1"/>
</dbReference>
<dbReference type="SUPFAM" id="SSF46785">
    <property type="entry name" value="Winged helix' DNA-binding domain"/>
    <property type="match status" value="1"/>
</dbReference>
<keyword evidence="2" id="KW-0238">DNA-binding</keyword>
<sequence length="154" mass="18039">MPPSQSQTTGNFSLMRKYEDSIPLKLLKAREVTMGFFRPVLQEIPLTEQQWRIIRALDEHGELESKQLAELCCILSPSLTGIISRLEQQDYIQRRRSPEDQRRVLISLTDKAKEMFDKVSPSLEARYKEITDQFTRENMEQLDKLLNLLCQIKP</sequence>
<name>A0ABN1I612_9GAMM</name>
<dbReference type="InterPro" id="IPR012712">
    <property type="entry name" value="HpaR/FarR"/>
</dbReference>
<gene>
    <name evidence="5" type="primary">hpaR</name>
    <name evidence="5" type="ORF">GCM10009104_17720</name>
</gene>
<keyword evidence="3" id="KW-0804">Transcription</keyword>
<evidence type="ECO:0000313" key="5">
    <source>
        <dbReference type="EMBL" id="GAA0691310.1"/>
    </source>
</evidence>
<organism evidence="5 6">
    <name type="scientific">Marinobacterium maritimum</name>
    <dbReference type="NCBI Taxonomy" id="500162"/>
    <lineage>
        <taxon>Bacteria</taxon>
        <taxon>Pseudomonadati</taxon>
        <taxon>Pseudomonadota</taxon>
        <taxon>Gammaproteobacteria</taxon>
        <taxon>Oceanospirillales</taxon>
        <taxon>Oceanospirillaceae</taxon>
        <taxon>Marinobacterium</taxon>
    </lineage>
</organism>
<reference evidence="5 6" key="1">
    <citation type="journal article" date="2019" name="Int. J. Syst. Evol. Microbiol.">
        <title>The Global Catalogue of Microorganisms (GCM) 10K type strain sequencing project: providing services to taxonomists for standard genome sequencing and annotation.</title>
        <authorList>
            <consortium name="The Broad Institute Genomics Platform"/>
            <consortium name="The Broad Institute Genome Sequencing Center for Infectious Disease"/>
            <person name="Wu L."/>
            <person name="Ma J."/>
        </authorList>
    </citation>
    <scope>NUCLEOTIDE SEQUENCE [LARGE SCALE GENOMIC DNA]</scope>
    <source>
        <strain evidence="5 6">JCM 15134</strain>
    </source>
</reference>
<dbReference type="Proteomes" id="UP001499915">
    <property type="component" value="Unassembled WGS sequence"/>
</dbReference>
<evidence type="ECO:0000256" key="3">
    <source>
        <dbReference type="ARBA" id="ARBA00023163"/>
    </source>
</evidence>
<accession>A0ABN1I612</accession>
<dbReference type="PROSITE" id="PS50995">
    <property type="entry name" value="HTH_MARR_2"/>
    <property type="match status" value="1"/>
</dbReference>
<protein>
    <submittedName>
        <fullName evidence="5">Homoprotocatechuate degradation operon regulator HpaR</fullName>
    </submittedName>
</protein>